<dbReference type="SMART" id="SM00326">
    <property type="entry name" value="SH3"/>
    <property type="match status" value="1"/>
</dbReference>
<evidence type="ECO:0000313" key="6">
    <source>
        <dbReference type="EMBL" id="KAJ2679492.1"/>
    </source>
</evidence>
<evidence type="ECO:0000259" key="5">
    <source>
        <dbReference type="PROSITE" id="PS51021"/>
    </source>
</evidence>
<evidence type="ECO:0000256" key="2">
    <source>
        <dbReference type="PROSITE-ProRule" id="PRU00192"/>
    </source>
</evidence>
<dbReference type="Gene3D" id="2.30.30.40">
    <property type="entry name" value="SH3 Domains"/>
    <property type="match status" value="1"/>
</dbReference>
<dbReference type="PROSITE" id="PS50002">
    <property type="entry name" value="SH3"/>
    <property type="match status" value="1"/>
</dbReference>
<feature type="compositionally biased region" description="Low complexity" evidence="3">
    <location>
        <begin position="366"/>
        <end position="379"/>
    </location>
</feature>
<dbReference type="GO" id="GO:0031097">
    <property type="term" value="C:medial cortex"/>
    <property type="evidence" value="ECO:0007669"/>
    <property type="project" value="TreeGrafter"/>
</dbReference>
<dbReference type="SMART" id="SM00721">
    <property type="entry name" value="BAR"/>
    <property type="match status" value="1"/>
</dbReference>
<dbReference type="PANTHER" id="PTHR47174">
    <property type="entry name" value="BRIDGING INTEGRATOR 3"/>
    <property type="match status" value="1"/>
</dbReference>
<dbReference type="GO" id="GO:0006897">
    <property type="term" value="P:endocytosis"/>
    <property type="evidence" value="ECO:0007669"/>
    <property type="project" value="InterPro"/>
</dbReference>
<dbReference type="OrthoDB" id="5971719at2759"/>
<dbReference type="PRINTS" id="PR00452">
    <property type="entry name" value="SH3DOMAIN"/>
</dbReference>
<dbReference type="Gene3D" id="1.20.1270.60">
    <property type="entry name" value="Arfaptin homology (AH) domain/BAR domain"/>
    <property type="match status" value="1"/>
</dbReference>
<dbReference type="AlphaFoldDB" id="A0A9W8L009"/>
<sequence>MSWKGFKKALERMPHQIQSKISRSVTTVDDDYENLKSQFVEMEKSVKELFRHATEFRDSIRNMLIYQTAYLEQVLAVYKPISTDPESSSQPVGSFVDEGASPELLRVAEEFQRRVLDIKGNVEPQLGRMDISVIGPIQEMIAMMRNVHKVMAKRDHKLIDYDRYRTAVEKAEAKEGLEGQRRLPEERAYQKNGVQYQEATRQYNYYNDMIKAQLKQLLDLRQPFIDPIFLKFFRVQHSLYSSMFREFSDAARNCPAFDLTTPVLVGWQRKWGLAEQHLAGIDLWGQGSMTVTPIALEDPKGGKFGSLFRKKDKAPTAPTPSMFRANSHMASPSPSFVAPSLPAAGGSSAYPPAANGSSAYPPAIGGSSGFGSPAPSSSFKNPQEGAAHQPPGNSYSPAIGSPAVDHKSPYGAYQSKFPSPPFQQSAKTAEATGPNPPALNPPPSYYSSTKGTPAASSTPAPPPPRPAPVQFVDALYDYNAQAEGDLSFREGDRIELLERSPSKNDWWTGRLNGVTGVFPGTYVTDPK</sequence>
<proteinExistence type="predicted"/>
<dbReference type="GO" id="GO:0043332">
    <property type="term" value="C:mating projection tip"/>
    <property type="evidence" value="ECO:0007669"/>
    <property type="project" value="TreeGrafter"/>
</dbReference>
<dbReference type="FunFam" id="2.30.30.40:FF:000100">
    <property type="entry name" value="SH3 domain-containing YSC84-like protein 1"/>
    <property type="match status" value="1"/>
</dbReference>
<name>A0A9W8L009_9FUNG</name>
<dbReference type="EMBL" id="JANBTW010000011">
    <property type="protein sequence ID" value="KAJ2679492.1"/>
    <property type="molecule type" value="Genomic_DNA"/>
</dbReference>
<dbReference type="PROSITE" id="PS51021">
    <property type="entry name" value="BAR"/>
    <property type="match status" value="1"/>
</dbReference>
<comment type="caution">
    <text evidence="6">The sequence shown here is derived from an EMBL/GenBank/DDBJ whole genome shotgun (WGS) entry which is preliminary data.</text>
</comment>
<dbReference type="GO" id="GO:0097320">
    <property type="term" value="P:plasma membrane tubulation"/>
    <property type="evidence" value="ECO:0007669"/>
    <property type="project" value="TreeGrafter"/>
</dbReference>
<dbReference type="InterPro" id="IPR036028">
    <property type="entry name" value="SH3-like_dom_sf"/>
</dbReference>
<dbReference type="GO" id="GO:1990528">
    <property type="term" value="C:Rvs161p-Rvs167p complex"/>
    <property type="evidence" value="ECO:0007669"/>
    <property type="project" value="TreeGrafter"/>
</dbReference>
<evidence type="ECO:0000256" key="3">
    <source>
        <dbReference type="SAM" id="MobiDB-lite"/>
    </source>
</evidence>
<accession>A0A9W8L009</accession>
<dbReference type="SUPFAM" id="SSF50044">
    <property type="entry name" value="SH3-domain"/>
    <property type="match status" value="1"/>
</dbReference>
<gene>
    <name evidence="6" type="primary">hob1</name>
    <name evidence="6" type="ORF">GGI25_001415</name>
</gene>
<dbReference type="Proteomes" id="UP001151518">
    <property type="component" value="Unassembled WGS sequence"/>
</dbReference>
<dbReference type="GO" id="GO:0008289">
    <property type="term" value="F:lipid binding"/>
    <property type="evidence" value="ECO:0007669"/>
    <property type="project" value="TreeGrafter"/>
</dbReference>
<dbReference type="InterPro" id="IPR004148">
    <property type="entry name" value="BAR_dom"/>
</dbReference>
<feature type="region of interest" description="Disordered" evidence="3">
    <location>
        <begin position="366"/>
        <end position="469"/>
    </location>
</feature>
<evidence type="ECO:0000259" key="4">
    <source>
        <dbReference type="PROSITE" id="PS50002"/>
    </source>
</evidence>
<organism evidence="6 7">
    <name type="scientific">Coemansia spiralis</name>
    <dbReference type="NCBI Taxonomy" id="417178"/>
    <lineage>
        <taxon>Eukaryota</taxon>
        <taxon>Fungi</taxon>
        <taxon>Fungi incertae sedis</taxon>
        <taxon>Zoopagomycota</taxon>
        <taxon>Kickxellomycotina</taxon>
        <taxon>Kickxellomycetes</taxon>
        <taxon>Kickxellales</taxon>
        <taxon>Kickxellaceae</taxon>
        <taxon>Coemansia</taxon>
    </lineage>
</organism>
<dbReference type="Pfam" id="PF03114">
    <property type="entry name" value="BAR"/>
    <property type="match status" value="1"/>
</dbReference>
<dbReference type="PANTHER" id="PTHR47174:SF1">
    <property type="entry name" value="REDUCED VIABILITY UPON STARVATION PROTEIN 167"/>
    <property type="match status" value="1"/>
</dbReference>
<feature type="region of interest" description="Disordered" evidence="3">
    <location>
        <begin position="305"/>
        <end position="329"/>
    </location>
</feature>
<feature type="compositionally biased region" description="Pro residues" evidence="3">
    <location>
        <begin position="434"/>
        <end position="444"/>
    </location>
</feature>
<feature type="domain" description="SH3" evidence="4">
    <location>
        <begin position="467"/>
        <end position="527"/>
    </location>
</feature>
<dbReference type="InterPro" id="IPR001452">
    <property type="entry name" value="SH3_domain"/>
</dbReference>
<evidence type="ECO:0000256" key="1">
    <source>
        <dbReference type="ARBA" id="ARBA00022443"/>
    </source>
</evidence>
<dbReference type="InterPro" id="IPR027267">
    <property type="entry name" value="AH/BAR_dom_sf"/>
</dbReference>
<feature type="domain" description="BAR" evidence="5">
    <location>
        <begin position="17"/>
        <end position="263"/>
    </location>
</feature>
<protein>
    <submittedName>
        <fullName evidence="6">BAR adaptor protein Hob1</fullName>
    </submittedName>
</protein>
<reference evidence="6" key="1">
    <citation type="submission" date="2022-07" db="EMBL/GenBank/DDBJ databases">
        <title>Phylogenomic reconstructions and comparative analyses of Kickxellomycotina fungi.</title>
        <authorList>
            <person name="Reynolds N.K."/>
            <person name="Stajich J.E."/>
            <person name="Barry K."/>
            <person name="Grigoriev I.V."/>
            <person name="Crous P."/>
            <person name="Smith M.E."/>
        </authorList>
    </citation>
    <scope>NUCLEOTIDE SEQUENCE</scope>
    <source>
        <strain evidence="6">NRRL 3115</strain>
    </source>
</reference>
<evidence type="ECO:0000313" key="7">
    <source>
        <dbReference type="Proteomes" id="UP001151518"/>
    </source>
</evidence>
<keyword evidence="1 2" id="KW-0728">SH3 domain</keyword>
<dbReference type="SUPFAM" id="SSF103657">
    <property type="entry name" value="BAR/IMD domain-like"/>
    <property type="match status" value="1"/>
</dbReference>
<feature type="compositionally biased region" description="Low complexity" evidence="3">
    <location>
        <begin position="447"/>
        <end position="458"/>
    </location>
</feature>
<dbReference type="Pfam" id="PF00018">
    <property type="entry name" value="SH3_1"/>
    <property type="match status" value="1"/>
</dbReference>
<dbReference type="GO" id="GO:0015629">
    <property type="term" value="C:actin cytoskeleton"/>
    <property type="evidence" value="ECO:0007669"/>
    <property type="project" value="TreeGrafter"/>
</dbReference>
<dbReference type="GO" id="GO:0051666">
    <property type="term" value="P:actin cortical patch localization"/>
    <property type="evidence" value="ECO:0007669"/>
    <property type="project" value="InterPro"/>
</dbReference>
<dbReference type="InterPro" id="IPR046982">
    <property type="entry name" value="BIN3/RVS161-like"/>
</dbReference>